<evidence type="ECO:0000313" key="3">
    <source>
        <dbReference type="RefSeq" id="XP_009781165.1"/>
    </source>
</evidence>
<feature type="domain" description="Aminotransferase-like plant mobile" evidence="1">
    <location>
        <begin position="216"/>
        <end position="371"/>
    </location>
</feature>
<reference evidence="3" key="2">
    <citation type="submission" date="2025-08" db="UniProtKB">
        <authorList>
            <consortium name="RefSeq"/>
        </authorList>
    </citation>
    <scope>IDENTIFICATION</scope>
    <source>
        <tissue evidence="3">Leaf</tissue>
    </source>
</reference>
<dbReference type="PANTHER" id="PTHR46033">
    <property type="entry name" value="PROTEIN MAIN-LIKE 2"/>
    <property type="match status" value="1"/>
</dbReference>
<keyword evidence="2" id="KW-1185">Reference proteome</keyword>
<dbReference type="Proteomes" id="UP000189701">
    <property type="component" value="Unplaced"/>
</dbReference>
<feature type="domain" description="Aminotransferase-like plant mobile" evidence="1">
    <location>
        <begin position="88"/>
        <end position="205"/>
    </location>
</feature>
<dbReference type="PANTHER" id="PTHR46033:SF80">
    <property type="entry name" value="PROTEIN MAIN-LIKE 2-LIKE"/>
    <property type="match status" value="1"/>
</dbReference>
<dbReference type="eggNOG" id="ENOG502QSN7">
    <property type="taxonomic scope" value="Eukaryota"/>
</dbReference>
<reference evidence="2" key="1">
    <citation type="journal article" date="2013" name="Genome Biol.">
        <title>Reference genomes and transcriptomes of Nicotiana sylvestris and Nicotiana tomentosiformis.</title>
        <authorList>
            <person name="Sierro N."/>
            <person name="Battey J.N."/>
            <person name="Ouadi S."/>
            <person name="Bovet L."/>
            <person name="Goepfert S."/>
            <person name="Bakaher N."/>
            <person name="Peitsch M.C."/>
            <person name="Ivanov N.V."/>
        </authorList>
    </citation>
    <scope>NUCLEOTIDE SEQUENCE [LARGE SCALE GENOMIC DNA]</scope>
</reference>
<sequence>MEEREELMVSLVDEQVIPIFRVAHFLKPTLLSAQKFPFLPSRPNIIQELRSTCSVKVQFKGGFQHMKEWPTWVDLLKPLYQDIWKKDGIFEAVIASTFKIHRHNDLIIALAERWCLETNTFILPWGEATVTLEDMVVLGGYSVLGHCVLKPVKAKDSVAVEKTLCEAHKTVRARNVTHHAWMEYFAGKGDHLEHVAFLTLWLSSSRCNQDESDPLFRAPLQFVQLWAWEIFSNLQPKPSIICSGEPRLARWHNVKKINCVDPRSAIDSATDLFLWRPYAIDTVKNWDINKFYKEREAYVVAGPKVGREILIFAQLIRASELVGMNCVELYNPHRVSMQFGFDQDVPGCVNHAWRNYVRPIKDAKLYIPSRVRCQQAIHRVVEEPKVYS</sequence>
<accession>A0A1U7X3W2</accession>
<dbReference type="InterPro" id="IPR019557">
    <property type="entry name" value="AminoTfrase-like_pln_mobile"/>
</dbReference>
<organism evidence="2 3">
    <name type="scientific">Nicotiana sylvestris</name>
    <name type="common">Wood tobacco</name>
    <name type="synonym">South American tobacco</name>
    <dbReference type="NCBI Taxonomy" id="4096"/>
    <lineage>
        <taxon>Eukaryota</taxon>
        <taxon>Viridiplantae</taxon>
        <taxon>Streptophyta</taxon>
        <taxon>Embryophyta</taxon>
        <taxon>Tracheophyta</taxon>
        <taxon>Spermatophyta</taxon>
        <taxon>Magnoliopsida</taxon>
        <taxon>eudicotyledons</taxon>
        <taxon>Gunneridae</taxon>
        <taxon>Pentapetalae</taxon>
        <taxon>asterids</taxon>
        <taxon>lamiids</taxon>
        <taxon>Solanales</taxon>
        <taxon>Solanaceae</taxon>
        <taxon>Nicotianoideae</taxon>
        <taxon>Nicotianeae</taxon>
        <taxon>Nicotiana</taxon>
    </lineage>
</organism>
<dbReference type="InterPro" id="IPR044824">
    <property type="entry name" value="MAIN-like"/>
</dbReference>
<evidence type="ECO:0000313" key="2">
    <source>
        <dbReference type="Proteomes" id="UP000189701"/>
    </source>
</evidence>
<dbReference type="RefSeq" id="XP_009781165.1">
    <property type="nucleotide sequence ID" value="XM_009782863.1"/>
</dbReference>
<gene>
    <name evidence="3" type="primary">LOC104230124</name>
</gene>
<name>A0A1U7X3W2_NICSY</name>
<dbReference type="STRING" id="4096.A0A1U7X3W2"/>
<proteinExistence type="predicted"/>
<evidence type="ECO:0000259" key="1">
    <source>
        <dbReference type="Pfam" id="PF10536"/>
    </source>
</evidence>
<dbReference type="Pfam" id="PF10536">
    <property type="entry name" value="PMD"/>
    <property type="match status" value="2"/>
</dbReference>
<dbReference type="GO" id="GO:0010073">
    <property type="term" value="P:meristem maintenance"/>
    <property type="evidence" value="ECO:0007669"/>
    <property type="project" value="InterPro"/>
</dbReference>
<protein>
    <submittedName>
        <fullName evidence="3">Uncharacterized protein LOC104230124</fullName>
    </submittedName>
</protein>
<dbReference type="AlphaFoldDB" id="A0A1U7X3W2"/>